<accession>A0A1I6G4B6</accession>
<protein>
    <recommendedName>
        <fullName evidence="4">Porin</fullName>
    </recommendedName>
</protein>
<evidence type="ECO:0000256" key="1">
    <source>
        <dbReference type="SAM" id="SignalP"/>
    </source>
</evidence>
<evidence type="ECO:0000313" key="2">
    <source>
        <dbReference type="EMBL" id="SFR37048.1"/>
    </source>
</evidence>
<dbReference type="EMBL" id="FOYP01000001">
    <property type="protein sequence ID" value="SFR37048.1"/>
    <property type="molecule type" value="Genomic_DNA"/>
</dbReference>
<evidence type="ECO:0000313" key="3">
    <source>
        <dbReference type="Proteomes" id="UP000199478"/>
    </source>
</evidence>
<dbReference type="SUPFAM" id="SSF56935">
    <property type="entry name" value="Porins"/>
    <property type="match status" value="1"/>
</dbReference>
<feature type="signal peptide" evidence="1">
    <location>
        <begin position="1"/>
        <end position="23"/>
    </location>
</feature>
<keyword evidence="3" id="KW-1185">Reference proteome</keyword>
<keyword evidence="1" id="KW-0732">Signal</keyword>
<organism evidence="2 3">
    <name type="scientific">Yoonia tamlensis</name>
    <dbReference type="NCBI Taxonomy" id="390270"/>
    <lineage>
        <taxon>Bacteria</taxon>
        <taxon>Pseudomonadati</taxon>
        <taxon>Pseudomonadota</taxon>
        <taxon>Alphaproteobacteria</taxon>
        <taxon>Rhodobacterales</taxon>
        <taxon>Paracoccaceae</taxon>
        <taxon>Yoonia</taxon>
    </lineage>
</organism>
<feature type="chain" id="PRO_5011693947" description="Porin" evidence="1">
    <location>
        <begin position="24"/>
        <end position="287"/>
    </location>
</feature>
<proteinExistence type="predicted"/>
<dbReference type="Proteomes" id="UP000199478">
    <property type="component" value="Unassembled WGS sequence"/>
</dbReference>
<sequence>MAHFTQLSTTAMIVALCAGSATAQDAFVGASIGGLSGTNLNGDQPYSGATAVIDGSYGYTFGDYRLIVDGRMRAVDLKVNEVEDLDDNRADNALFAVHALYGMRDNLDLGAFVTGGTANNGDGDGEFALSGYGIEAHYQINDDFGAYGQIGGFGAERDASSPNGTQDGKLIRIGATYNGLANTSLYADIQVARAADYEDEGEDYAFHNIAIGGETMLGGTQLAATYELAFFGTYSIADEGETDEMRAAEASIGIRYYFGNTSAARANGHIGAPSLISESNMWSEFHD</sequence>
<name>A0A1I6G4B6_9RHOB</name>
<evidence type="ECO:0008006" key="4">
    <source>
        <dbReference type="Google" id="ProtNLM"/>
    </source>
</evidence>
<reference evidence="3" key="1">
    <citation type="submission" date="2016-10" db="EMBL/GenBank/DDBJ databases">
        <authorList>
            <person name="Varghese N."/>
            <person name="Submissions S."/>
        </authorList>
    </citation>
    <scope>NUCLEOTIDE SEQUENCE [LARGE SCALE GENOMIC DNA]</scope>
    <source>
        <strain evidence="3">DSM 26879</strain>
    </source>
</reference>
<dbReference type="RefSeq" id="WP_090197328.1">
    <property type="nucleotide sequence ID" value="NZ_FOYP01000001.1"/>
</dbReference>
<gene>
    <name evidence="2" type="ORF">SAMN04488005_1059</name>
</gene>
<dbReference type="AlphaFoldDB" id="A0A1I6G4B6"/>